<dbReference type="GO" id="GO:0045505">
    <property type="term" value="F:dynein intermediate chain binding"/>
    <property type="evidence" value="ECO:0007669"/>
    <property type="project" value="UniProtKB-UniRule"/>
</dbReference>
<dbReference type="STRING" id="101091.A0A1C7MYN4"/>
<dbReference type="InParanoid" id="A0A1C7MYN4"/>
<reference evidence="12 13" key="1">
    <citation type="submission" date="2016-03" db="EMBL/GenBank/DDBJ databases">
        <title>Choanephora cucurbitarum.</title>
        <authorList>
            <person name="Min B."/>
            <person name="Park H."/>
            <person name="Park J.-H."/>
            <person name="Shin H.-D."/>
            <person name="Choi I.-G."/>
        </authorList>
    </citation>
    <scope>NUCLEOTIDE SEQUENCE [LARGE SCALE GENOMIC DNA]</scope>
    <source>
        <strain evidence="12 13">KUS-F28377</strain>
    </source>
</reference>
<keyword evidence="5 10" id="KW-0493">Microtubule</keyword>
<dbReference type="Gene3D" id="3.30.450.30">
    <property type="entry name" value="Dynein light chain 2a, cytoplasmic"/>
    <property type="match status" value="1"/>
</dbReference>
<organism evidence="12 13">
    <name type="scientific">Choanephora cucurbitarum</name>
    <dbReference type="NCBI Taxonomy" id="101091"/>
    <lineage>
        <taxon>Eukaryota</taxon>
        <taxon>Fungi</taxon>
        <taxon>Fungi incertae sedis</taxon>
        <taxon>Mucoromycota</taxon>
        <taxon>Mucoromycotina</taxon>
        <taxon>Mucoromycetes</taxon>
        <taxon>Mucorales</taxon>
        <taxon>Mucorineae</taxon>
        <taxon>Choanephoraceae</taxon>
        <taxon>Choanephoroideae</taxon>
        <taxon>Choanephora</taxon>
    </lineage>
</organism>
<evidence type="ECO:0000256" key="6">
    <source>
        <dbReference type="ARBA" id="ARBA00023017"/>
    </source>
</evidence>
<comment type="subcellular location">
    <subcellularLocation>
        <location evidence="1 10">Cytoplasm</location>
        <location evidence="1 10">Cytoskeleton</location>
    </subcellularLocation>
</comment>
<keyword evidence="4 10" id="KW-0963">Cytoplasm</keyword>
<keyword evidence="7 10" id="KW-0505">Motor protein</keyword>
<dbReference type="SMART" id="SM00960">
    <property type="entry name" value="Robl_LC7"/>
    <property type="match status" value="1"/>
</dbReference>
<dbReference type="Proteomes" id="UP000093000">
    <property type="component" value="Unassembled WGS sequence"/>
</dbReference>
<gene>
    <name evidence="12" type="primary">Dynlrb1</name>
    <name evidence="12" type="ORF">A0J61_10072</name>
</gene>
<dbReference type="GO" id="GO:0005737">
    <property type="term" value="C:cytoplasm"/>
    <property type="evidence" value="ECO:0007669"/>
    <property type="project" value="UniProtKB-UniRule"/>
</dbReference>
<feature type="domain" description="Roadblock/LAMTOR2" evidence="11">
    <location>
        <begin position="5"/>
        <end position="93"/>
    </location>
</feature>
<evidence type="ECO:0000256" key="2">
    <source>
        <dbReference type="ARBA" id="ARBA00007191"/>
    </source>
</evidence>
<comment type="similarity">
    <text evidence="2 10">Belongs to the GAMAD family.</text>
</comment>
<evidence type="ECO:0000256" key="3">
    <source>
        <dbReference type="ARBA" id="ARBA00022448"/>
    </source>
</evidence>
<dbReference type="OrthoDB" id="9985637at2759"/>
<evidence type="ECO:0000313" key="13">
    <source>
        <dbReference type="Proteomes" id="UP000093000"/>
    </source>
</evidence>
<evidence type="ECO:0000259" key="11">
    <source>
        <dbReference type="SMART" id="SM00960"/>
    </source>
</evidence>
<dbReference type="GO" id="GO:0005868">
    <property type="term" value="C:cytoplasmic dynein complex"/>
    <property type="evidence" value="ECO:0007669"/>
    <property type="project" value="UniProtKB-UniRule"/>
</dbReference>
<keyword evidence="3 10" id="KW-0813">Transport</keyword>
<name>A0A1C7MYN4_9FUNG</name>
<dbReference type="SUPFAM" id="SSF103196">
    <property type="entry name" value="Roadblock/LC7 domain"/>
    <property type="match status" value="1"/>
</dbReference>
<evidence type="ECO:0000256" key="10">
    <source>
        <dbReference type="PIRNR" id="PIRNR009998"/>
    </source>
</evidence>
<dbReference type="PIRSF" id="PIRSF009998">
    <property type="entry name" value="DLC7"/>
    <property type="match status" value="1"/>
</dbReference>
<protein>
    <recommendedName>
        <fullName evidence="10">Dynein light chain roadblock</fullName>
    </recommendedName>
</protein>
<evidence type="ECO:0000256" key="8">
    <source>
        <dbReference type="ARBA" id="ARBA00023212"/>
    </source>
</evidence>
<sequence length="104" mass="11793">MSVDVDETLKRISGKKGVKAVVIINNEGQTIRSTLDKDLSKKYGQLISGLVQQARTMVTTLDDQNDLTFLRIRTKKHEIMVAPDQDYLLVVVQNPVEVMQQHQQ</sequence>
<dbReference type="InterPro" id="IPR016561">
    <property type="entry name" value="DYNLRB1/2"/>
</dbReference>
<dbReference type="GO" id="GO:0005874">
    <property type="term" value="C:microtubule"/>
    <property type="evidence" value="ECO:0007669"/>
    <property type="project" value="UniProtKB-UniRule"/>
</dbReference>
<evidence type="ECO:0000256" key="1">
    <source>
        <dbReference type="ARBA" id="ARBA00004245"/>
    </source>
</evidence>
<comment type="function">
    <text evidence="9">Acts as one of several non-catalytic accessory components of the cytoplasmic dynein 1 complex that are thought to be involved in linking dynein to cargos and to adapter proteins that regulate dynein function. Cytoplasmic dynein 1 acts as a motor for the intracellular retrograde motility of vesicles and organelles along microtubules.</text>
</comment>
<keyword evidence="8 10" id="KW-0206">Cytoskeleton</keyword>
<dbReference type="FunFam" id="3.30.450.30:FF:000009">
    <property type="entry name" value="Dynein light chain roadblock"/>
    <property type="match status" value="1"/>
</dbReference>
<evidence type="ECO:0000256" key="7">
    <source>
        <dbReference type="ARBA" id="ARBA00023175"/>
    </source>
</evidence>
<accession>A0A1C7MYN4</accession>
<dbReference type="GO" id="GO:0007018">
    <property type="term" value="P:microtubule-based movement"/>
    <property type="evidence" value="ECO:0007669"/>
    <property type="project" value="UniProtKB-UniRule"/>
</dbReference>
<keyword evidence="6 10" id="KW-0243">Dynein</keyword>
<dbReference type="EMBL" id="LUGH01001021">
    <property type="protein sequence ID" value="OBZ81878.1"/>
    <property type="molecule type" value="Genomic_DNA"/>
</dbReference>
<dbReference type="AlphaFoldDB" id="A0A1C7MYN4"/>
<dbReference type="Pfam" id="PF03259">
    <property type="entry name" value="Robl_LC7"/>
    <property type="match status" value="1"/>
</dbReference>
<evidence type="ECO:0000256" key="5">
    <source>
        <dbReference type="ARBA" id="ARBA00022701"/>
    </source>
</evidence>
<evidence type="ECO:0000256" key="9">
    <source>
        <dbReference type="ARBA" id="ARBA00025362"/>
    </source>
</evidence>
<evidence type="ECO:0000256" key="4">
    <source>
        <dbReference type="ARBA" id="ARBA00022490"/>
    </source>
</evidence>
<comment type="caution">
    <text evidence="12">The sequence shown here is derived from an EMBL/GenBank/DDBJ whole genome shotgun (WGS) entry which is preliminary data.</text>
</comment>
<dbReference type="InterPro" id="IPR004942">
    <property type="entry name" value="Roadblock/LAMTOR2_dom"/>
</dbReference>
<dbReference type="PANTHER" id="PTHR10779">
    <property type="entry name" value="DYNEIN LIGHT CHAIN ROADBLOCK"/>
    <property type="match status" value="1"/>
</dbReference>
<keyword evidence="13" id="KW-1185">Reference proteome</keyword>
<evidence type="ECO:0000313" key="12">
    <source>
        <dbReference type="EMBL" id="OBZ81878.1"/>
    </source>
</evidence>
<proteinExistence type="inferred from homology"/>